<proteinExistence type="inferred from homology"/>
<dbReference type="Pfam" id="PF04855">
    <property type="entry name" value="SNF5"/>
    <property type="match status" value="1"/>
</dbReference>
<dbReference type="GO" id="GO:0000228">
    <property type="term" value="C:nuclear chromosome"/>
    <property type="evidence" value="ECO:0007669"/>
    <property type="project" value="InterPro"/>
</dbReference>
<evidence type="ECO:0000256" key="4">
    <source>
        <dbReference type="ARBA" id="ARBA00023163"/>
    </source>
</evidence>
<organism evidence="7 8">
    <name type="scientific">Umbelopsis vinacea</name>
    <dbReference type="NCBI Taxonomy" id="44442"/>
    <lineage>
        <taxon>Eukaryota</taxon>
        <taxon>Fungi</taxon>
        <taxon>Fungi incertae sedis</taxon>
        <taxon>Mucoromycota</taxon>
        <taxon>Mucoromycotina</taxon>
        <taxon>Umbelopsidomycetes</taxon>
        <taxon>Umbelopsidales</taxon>
        <taxon>Umbelopsidaceae</taxon>
        <taxon>Umbelopsis</taxon>
    </lineage>
</organism>
<feature type="compositionally biased region" description="Polar residues" evidence="6">
    <location>
        <begin position="11"/>
        <end position="24"/>
    </location>
</feature>
<feature type="compositionally biased region" description="Basic residues" evidence="6">
    <location>
        <begin position="421"/>
        <end position="431"/>
    </location>
</feature>
<dbReference type="GO" id="GO:0006338">
    <property type="term" value="P:chromatin remodeling"/>
    <property type="evidence" value="ECO:0007669"/>
    <property type="project" value="InterPro"/>
</dbReference>
<feature type="region of interest" description="Disordered" evidence="6">
    <location>
        <begin position="251"/>
        <end position="293"/>
    </location>
</feature>
<dbReference type="Proteomes" id="UP000612746">
    <property type="component" value="Unassembled WGS sequence"/>
</dbReference>
<evidence type="ECO:0000313" key="7">
    <source>
        <dbReference type="EMBL" id="KAG2175913.1"/>
    </source>
</evidence>
<dbReference type="AlphaFoldDB" id="A0A8H7UDH1"/>
<sequence length="670" mass="75779">MPPQHQFPDVMSSSDPAINTPPQSEQHRAAQANSDKPVFNKPFQGPLATRPDPYKKLPVTNVNSELQEKNLQQYLHRDKVYQKSLEVQHRRHMQLAHSKKAQLEAASMEKKARHQGLNVFGPGYKGYGNSKFPVQNSILYPREKRKQRRMTNYTVNMRAISAQADQEDVLVPVRIDMESNGYQLRDTFTWNLNEKLMTPERFADILCEDLHLPPAQFVEAIVTSIREQLEEYHLYSPNSHMKEPEVDKTADVVEPPNGVTTDNDQVMSEATEPTVSESLTTPTEPAPSASTEEEPRIIIKLDITVGNISLVDQFEWSIENSSDSPELFAEKLVSELGLGGEFKSAISHSIREQVYVHFKSLLIGQDYDGNYLSERVKNQLLPNLRSLLRDPLMAEKFTPVLLEISDLELDRIEREKLREFRRKRRQNRSRRGINLPERESLRTHRTGVAIPQMTDANEEGGPGAGAENGRGGESSWYGRKSALKARMNIAAEARMSGYRDSLSPVPTNAQLENGMPMNDGLGSYSVGRYSVNSGNPYQTSGMRDSIRDGHGHDTNGPSAYASSNMDSTSLYPTPVPHNVPKPEAELPEGATIAKHLLDWMPSKKRILQTRNPHDVFDIVQLDNGDYKVFCYDCPNKLYTIGPNETLKNFEVHLRNRSHRNSVEARLRAAW</sequence>
<feature type="region of interest" description="Disordered" evidence="6">
    <location>
        <begin position="1"/>
        <end position="55"/>
    </location>
</feature>
<evidence type="ECO:0000256" key="2">
    <source>
        <dbReference type="ARBA" id="ARBA00010239"/>
    </source>
</evidence>
<name>A0A8H7UDH1_9FUNG</name>
<comment type="subcellular location">
    <subcellularLocation>
        <location evidence="1">Nucleus</location>
    </subcellularLocation>
</comment>
<keyword evidence="8" id="KW-1185">Reference proteome</keyword>
<evidence type="ECO:0000256" key="3">
    <source>
        <dbReference type="ARBA" id="ARBA00023015"/>
    </source>
</evidence>
<keyword evidence="5" id="KW-0539">Nucleus</keyword>
<comment type="similarity">
    <text evidence="2">Belongs to the SNF5 family.</text>
</comment>
<gene>
    <name evidence="7" type="ORF">INT44_000391</name>
</gene>
<comment type="caution">
    <text evidence="7">The sequence shown here is derived from an EMBL/GenBank/DDBJ whole genome shotgun (WGS) entry which is preliminary data.</text>
</comment>
<reference evidence="7" key="1">
    <citation type="submission" date="2020-12" db="EMBL/GenBank/DDBJ databases">
        <title>Metabolic potential, ecology and presence of endohyphal bacteria is reflected in genomic diversity of Mucoromycotina.</title>
        <authorList>
            <person name="Muszewska A."/>
            <person name="Okrasinska A."/>
            <person name="Steczkiewicz K."/>
            <person name="Drgas O."/>
            <person name="Orlowska M."/>
            <person name="Perlinska-Lenart U."/>
            <person name="Aleksandrzak-Piekarczyk T."/>
            <person name="Szatraj K."/>
            <person name="Zielenkiewicz U."/>
            <person name="Pilsyk S."/>
            <person name="Malc E."/>
            <person name="Mieczkowski P."/>
            <person name="Kruszewska J.S."/>
            <person name="Biernat P."/>
            <person name="Pawlowska J."/>
        </authorList>
    </citation>
    <scope>NUCLEOTIDE SEQUENCE</scope>
    <source>
        <strain evidence="7">WA0000051536</strain>
    </source>
</reference>
<evidence type="ECO:0000256" key="5">
    <source>
        <dbReference type="ARBA" id="ARBA00023242"/>
    </source>
</evidence>
<feature type="compositionally biased region" description="Gly residues" evidence="6">
    <location>
        <begin position="460"/>
        <end position="472"/>
    </location>
</feature>
<feature type="compositionally biased region" description="Polar residues" evidence="6">
    <location>
        <begin position="258"/>
        <end position="275"/>
    </location>
</feature>
<protein>
    <submittedName>
        <fullName evidence="7">Uncharacterized protein</fullName>
    </submittedName>
</protein>
<evidence type="ECO:0000256" key="6">
    <source>
        <dbReference type="SAM" id="MobiDB-lite"/>
    </source>
</evidence>
<dbReference type="InterPro" id="IPR006939">
    <property type="entry name" value="SNF5"/>
</dbReference>
<dbReference type="PANTHER" id="PTHR10019">
    <property type="entry name" value="SNF5"/>
    <property type="match status" value="1"/>
</dbReference>
<evidence type="ECO:0000256" key="1">
    <source>
        <dbReference type="ARBA" id="ARBA00004123"/>
    </source>
</evidence>
<feature type="compositionally biased region" description="Low complexity" evidence="6">
    <location>
        <begin position="276"/>
        <end position="290"/>
    </location>
</feature>
<dbReference type="EMBL" id="JAEPRA010000014">
    <property type="protein sequence ID" value="KAG2175913.1"/>
    <property type="molecule type" value="Genomic_DNA"/>
</dbReference>
<evidence type="ECO:0000313" key="8">
    <source>
        <dbReference type="Proteomes" id="UP000612746"/>
    </source>
</evidence>
<accession>A0A8H7UDH1</accession>
<keyword evidence="3" id="KW-0805">Transcription regulation</keyword>
<keyword evidence="4" id="KW-0804">Transcription</keyword>
<feature type="region of interest" description="Disordered" evidence="6">
    <location>
        <begin position="421"/>
        <end position="475"/>
    </location>
</feature>
<dbReference type="OrthoDB" id="515064at2759"/>